<sequence>MSNEIAVIEDGKNVIALIGKMAENPDVDVEKMAKLVELQEHIYDKQAEIAYSNAMQELQQEIPAIKALSINPQTKSKYAKLDHINSVITPIYTKHGFSLSFGMAECPIENWFRTTCTIRHKLGHSVKEFIDLPLDDTGIKGSVNKTPVHATGSSNSYARRYLTVMVFNLTIGGEDLDGNAPKEMTGDELIISMQGEVNDLLRKLPEARRVPYLQEMQVAEKEGHLSVDYLTTLKDSINSDLK</sequence>
<gene>
    <name evidence="1" type="ORF">LCGC14_0364600</name>
</gene>
<reference evidence="1" key="1">
    <citation type="journal article" date="2015" name="Nature">
        <title>Complex archaea that bridge the gap between prokaryotes and eukaryotes.</title>
        <authorList>
            <person name="Spang A."/>
            <person name="Saw J.H."/>
            <person name="Jorgensen S.L."/>
            <person name="Zaremba-Niedzwiedzka K."/>
            <person name="Martijn J."/>
            <person name="Lind A.E."/>
            <person name="van Eijk R."/>
            <person name="Schleper C."/>
            <person name="Guy L."/>
            <person name="Ettema T.J."/>
        </authorList>
    </citation>
    <scope>NUCLEOTIDE SEQUENCE</scope>
</reference>
<dbReference type="AlphaFoldDB" id="A0A0F9WFB2"/>
<protein>
    <recommendedName>
        <fullName evidence="2">ERF family protein</fullName>
    </recommendedName>
</protein>
<evidence type="ECO:0008006" key="2">
    <source>
        <dbReference type="Google" id="ProtNLM"/>
    </source>
</evidence>
<evidence type="ECO:0000313" key="1">
    <source>
        <dbReference type="EMBL" id="KKN76968.1"/>
    </source>
</evidence>
<dbReference type="Pfam" id="PF04404">
    <property type="entry name" value="ERF"/>
    <property type="match status" value="1"/>
</dbReference>
<name>A0A0F9WFB2_9ZZZZ</name>
<comment type="caution">
    <text evidence="1">The sequence shown here is derived from an EMBL/GenBank/DDBJ whole genome shotgun (WGS) entry which is preliminary data.</text>
</comment>
<proteinExistence type="predicted"/>
<organism evidence="1">
    <name type="scientific">marine sediment metagenome</name>
    <dbReference type="NCBI Taxonomy" id="412755"/>
    <lineage>
        <taxon>unclassified sequences</taxon>
        <taxon>metagenomes</taxon>
        <taxon>ecological metagenomes</taxon>
    </lineage>
</organism>
<accession>A0A0F9WFB2</accession>
<dbReference type="EMBL" id="LAZR01000286">
    <property type="protein sequence ID" value="KKN76968.1"/>
    <property type="molecule type" value="Genomic_DNA"/>
</dbReference>
<dbReference type="InterPro" id="IPR007499">
    <property type="entry name" value="ERF_bacteria_virus"/>
</dbReference>